<feature type="region of interest" description="Disordered" evidence="1">
    <location>
        <begin position="504"/>
        <end position="537"/>
    </location>
</feature>
<dbReference type="AlphaFoldDB" id="A0A022PWS7"/>
<evidence type="ECO:0008006" key="4">
    <source>
        <dbReference type="Google" id="ProtNLM"/>
    </source>
</evidence>
<feature type="compositionally biased region" description="Basic and acidic residues" evidence="1">
    <location>
        <begin position="528"/>
        <end position="537"/>
    </location>
</feature>
<dbReference type="EMBL" id="KI632284">
    <property type="protein sequence ID" value="EYU20261.1"/>
    <property type="molecule type" value="Genomic_DNA"/>
</dbReference>
<dbReference type="PANTHER" id="PTHR31182">
    <property type="entry name" value="C2 NT-TYPE DOMAIN-CONTAINING PROTEIN"/>
    <property type="match status" value="1"/>
</dbReference>
<dbReference type="PANTHER" id="PTHR31182:SF17">
    <property type="entry name" value="EEIG1_EHBP1 PROTEIN AMINO-TERMINAL DOMAIN PROTEIN"/>
    <property type="match status" value="1"/>
</dbReference>
<proteinExistence type="predicted"/>
<evidence type="ECO:0000313" key="3">
    <source>
        <dbReference type="Proteomes" id="UP000030748"/>
    </source>
</evidence>
<feature type="compositionally biased region" description="Basic and acidic residues" evidence="1">
    <location>
        <begin position="211"/>
        <end position="224"/>
    </location>
</feature>
<organism evidence="2 3">
    <name type="scientific">Erythranthe guttata</name>
    <name type="common">Yellow monkey flower</name>
    <name type="synonym">Mimulus guttatus</name>
    <dbReference type="NCBI Taxonomy" id="4155"/>
    <lineage>
        <taxon>Eukaryota</taxon>
        <taxon>Viridiplantae</taxon>
        <taxon>Streptophyta</taxon>
        <taxon>Embryophyta</taxon>
        <taxon>Tracheophyta</taxon>
        <taxon>Spermatophyta</taxon>
        <taxon>Magnoliopsida</taxon>
        <taxon>eudicotyledons</taxon>
        <taxon>Gunneridae</taxon>
        <taxon>Pentapetalae</taxon>
        <taxon>asterids</taxon>
        <taxon>lamiids</taxon>
        <taxon>Lamiales</taxon>
        <taxon>Phrymaceae</taxon>
        <taxon>Erythranthe</taxon>
    </lineage>
</organism>
<dbReference type="Proteomes" id="UP000030748">
    <property type="component" value="Unassembled WGS sequence"/>
</dbReference>
<dbReference type="eggNOG" id="ENOG502QVFT">
    <property type="taxonomic scope" value="Eukaryota"/>
</dbReference>
<reference evidence="2 3" key="1">
    <citation type="journal article" date="2013" name="Proc. Natl. Acad. Sci. U.S.A.">
        <title>Fine-scale variation in meiotic recombination in Mimulus inferred from population shotgun sequencing.</title>
        <authorList>
            <person name="Hellsten U."/>
            <person name="Wright K.M."/>
            <person name="Jenkins J."/>
            <person name="Shu S."/>
            <person name="Yuan Y."/>
            <person name="Wessler S.R."/>
            <person name="Schmutz J."/>
            <person name="Willis J.H."/>
            <person name="Rokhsar D.S."/>
        </authorList>
    </citation>
    <scope>NUCLEOTIDE SEQUENCE [LARGE SCALE GENOMIC DNA]</scope>
    <source>
        <strain evidence="3">cv. DUN x IM62</strain>
    </source>
</reference>
<feature type="compositionally biased region" description="Acidic residues" evidence="1">
    <location>
        <begin position="235"/>
        <end position="244"/>
    </location>
</feature>
<dbReference type="STRING" id="4155.A0A022PWS7"/>
<evidence type="ECO:0000313" key="2">
    <source>
        <dbReference type="EMBL" id="EYU20261.1"/>
    </source>
</evidence>
<accession>A0A022PWS7</accession>
<sequence length="620" mass="70614">MVVKVRKWTPWPPSSAAATRKFQVAVKPLKLEVLFEDGGDEMTEKFVAIKIKWKGEPKFFPMVMTPFQTRPKREVSRNKIMEKGRPGITQFDYDQSFENTCCFSVVSNNHDPKFGAWEIAFNVLYGGEKTDSKTESKGKMGVIGRVNSVNISEIAWKMDNSSSSVEQKLPLSLHIDGFAREAALTVLFNFVEIRESQESATMARTKSVDVKRFSGSQSHKENMKARRRSLSQEEVSLDEPDESSVFEAKNAGQTMTKSKEGWFSWKNRRFSFKRAKTKLDVDPQSTLDDRISETDNNTAGAWEEKELISRDGQVMLKASVFFASFDQRSDKAAGESACTALVAVIAHWLHSNSAAMPNRFEFNDLIKQGSSEWRKLCEDASYVNKFPDKHFDLETVLRADIRPLLISHNKSFVGLFGAEIFESLKEAMSFDDIWDQISSNNINDDESAAPRIYVVSWNDHFFVLKAETDAYYIIDTLGERLFEGCQQAYILRFDDKTLMQKHVADKDKDKNKEKGKEKAKEPDDENSEEGKKEEQEQKEEIICSGKECCREFIKRFLAAIPLKELEEEEKKKGAVSHFSLHQRLQIEFNYSYSSSPLSSLTSSPFSPLITTTSQSSPISE</sequence>
<feature type="compositionally biased region" description="Basic and acidic residues" evidence="1">
    <location>
        <begin position="504"/>
        <end position="521"/>
    </location>
</feature>
<dbReference type="KEGG" id="egt:105977270"/>
<evidence type="ECO:0000256" key="1">
    <source>
        <dbReference type="SAM" id="MobiDB-lite"/>
    </source>
</evidence>
<gene>
    <name evidence="2" type="ORF">MIMGU_mgv1a002972mg</name>
</gene>
<keyword evidence="3" id="KW-1185">Reference proteome</keyword>
<dbReference type="OMA" id="IWDEIKS"/>
<feature type="region of interest" description="Disordered" evidence="1">
    <location>
        <begin position="593"/>
        <end position="620"/>
    </location>
</feature>
<feature type="region of interest" description="Disordered" evidence="1">
    <location>
        <begin position="211"/>
        <end position="244"/>
    </location>
</feature>
<name>A0A022PWS7_ERYGU</name>
<protein>
    <recommendedName>
        <fullName evidence="4">C2 NT-type domain-containing protein</fullName>
    </recommendedName>
</protein>
<feature type="compositionally biased region" description="Low complexity" evidence="1">
    <location>
        <begin position="593"/>
        <end position="613"/>
    </location>
</feature>
<dbReference type="OrthoDB" id="733571at2759"/>